<keyword evidence="4" id="KW-0547">Nucleotide-binding</keyword>
<feature type="transmembrane region" description="Helical" evidence="8">
    <location>
        <begin position="7"/>
        <end position="30"/>
    </location>
</feature>
<gene>
    <name evidence="10" type="ORF">DET56_104245</name>
</gene>
<keyword evidence="5 10" id="KW-0418">Kinase</keyword>
<evidence type="ECO:0000256" key="2">
    <source>
        <dbReference type="ARBA" id="ARBA00012438"/>
    </source>
</evidence>
<evidence type="ECO:0000256" key="8">
    <source>
        <dbReference type="SAM" id="Phobius"/>
    </source>
</evidence>
<dbReference type="GO" id="GO:0000155">
    <property type="term" value="F:phosphorelay sensor kinase activity"/>
    <property type="evidence" value="ECO:0007669"/>
    <property type="project" value="InterPro"/>
</dbReference>
<dbReference type="Pfam" id="PF07730">
    <property type="entry name" value="HisKA_3"/>
    <property type="match status" value="1"/>
</dbReference>
<evidence type="ECO:0000256" key="3">
    <source>
        <dbReference type="ARBA" id="ARBA00022679"/>
    </source>
</evidence>
<comment type="caution">
    <text evidence="10">The sequence shown here is derived from an EMBL/GenBank/DDBJ whole genome shotgun (WGS) entry which is preliminary data.</text>
</comment>
<evidence type="ECO:0000259" key="9">
    <source>
        <dbReference type="PROSITE" id="PS50109"/>
    </source>
</evidence>
<dbReference type="AlphaFoldDB" id="A0A855YCK7"/>
<dbReference type="RefSeq" id="WP_109999221.1">
    <property type="nucleotide sequence ID" value="NZ_QGTZ01000004.1"/>
</dbReference>
<accession>A0A855YCK7</accession>
<feature type="transmembrane region" description="Helical" evidence="8">
    <location>
        <begin position="109"/>
        <end position="131"/>
    </location>
</feature>
<dbReference type="PANTHER" id="PTHR24421:SF60">
    <property type="entry name" value="SENSOR HISTIDINE KINASE COMP"/>
    <property type="match status" value="1"/>
</dbReference>
<feature type="transmembrane region" description="Helical" evidence="8">
    <location>
        <begin position="200"/>
        <end position="218"/>
    </location>
</feature>
<feature type="transmembrane region" description="Helical" evidence="8">
    <location>
        <begin position="302"/>
        <end position="324"/>
    </location>
</feature>
<comment type="catalytic activity">
    <reaction evidence="1">
        <text>ATP + protein L-histidine = ADP + protein N-phospho-L-histidine.</text>
        <dbReference type="EC" id="2.7.13.3"/>
    </reaction>
</comment>
<keyword evidence="8" id="KW-0812">Transmembrane</keyword>
<feature type="domain" description="Histidine kinase" evidence="9">
    <location>
        <begin position="676"/>
        <end position="766"/>
    </location>
</feature>
<dbReference type="InterPro" id="IPR003594">
    <property type="entry name" value="HATPase_dom"/>
</dbReference>
<dbReference type="PROSITE" id="PS50109">
    <property type="entry name" value="HIS_KIN"/>
    <property type="match status" value="1"/>
</dbReference>
<feature type="transmembrane region" description="Helical" evidence="8">
    <location>
        <begin position="333"/>
        <end position="354"/>
    </location>
</feature>
<dbReference type="PANTHER" id="PTHR24421">
    <property type="entry name" value="NITRATE/NITRITE SENSOR PROTEIN NARX-RELATED"/>
    <property type="match status" value="1"/>
</dbReference>
<evidence type="ECO:0000313" key="11">
    <source>
        <dbReference type="Proteomes" id="UP000247078"/>
    </source>
</evidence>
<dbReference type="EC" id="2.7.13.3" evidence="2"/>
<dbReference type="Proteomes" id="UP000247078">
    <property type="component" value="Unassembled WGS sequence"/>
</dbReference>
<reference evidence="10 11" key="1">
    <citation type="submission" date="2018-05" db="EMBL/GenBank/DDBJ databases">
        <title>Freshwater and sediment microbial communities from various areas in North America, analyzing microbe dynamics in response to fracking.</title>
        <authorList>
            <person name="Lamendella R."/>
        </authorList>
    </citation>
    <scope>NUCLEOTIDE SEQUENCE [LARGE SCALE GENOMIC DNA]</scope>
    <source>
        <strain evidence="10 11">DB-3</strain>
    </source>
</reference>
<keyword evidence="8" id="KW-0472">Membrane</keyword>
<name>A0A855YCK7_9BACL</name>
<dbReference type="GO" id="GO:0046983">
    <property type="term" value="F:protein dimerization activity"/>
    <property type="evidence" value="ECO:0007669"/>
    <property type="project" value="InterPro"/>
</dbReference>
<dbReference type="InterPro" id="IPR005467">
    <property type="entry name" value="His_kinase_dom"/>
</dbReference>
<dbReference type="GO" id="GO:0005524">
    <property type="term" value="F:ATP binding"/>
    <property type="evidence" value="ECO:0007669"/>
    <property type="project" value="UniProtKB-KW"/>
</dbReference>
<keyword evidence="8" id="KW-1133">Transmembrane helix</keyword>
<dbReference type="Gene3D" id="3.30.565.10">
    <property type="entry name" value="Histidine kinase-like ATPase, C-terminal domain"/>
    <property type="match status" value="1"/>
</dbReference>
<organism evidence="10 11">
    <name type="scientific">Paenibacillus pabuli</name>
    <dbReference type="NCBI Taxonomy" id="1472"/>
    <lineage>
        <taxon>Bacteria</taxon>
        <taxon>Bacillati</taxon>
        <taxon>Bacillota</taxon>
        <taxon>Bacilli</taxon>
        <taxon>Bacillales</taxon>
        <taxon>Paenibacillaceae</taxon>
        <taxon>Paenibacillus</taxon>
    </lineage>
</organism>
<evidence type="ECO:0000256" key="6">
    <source>
        <dbReference type="ARBA" id="ARBA00022840"/>
    </source>
</evidence>
<keyword evidence="6" id="KW-0067">ATP-binding</keyword>
<dbReference type="Pfam" id="PF02518">
    <property type="entry name" value="HATPase_c"/>
    <property type="match status" value="1"/>
</dbReference>
<evidence type="ECO:0000313" key="10">
    <source>
        <dbReference type="EMBL" id="PWW42188.1"/>
    </source>
</evidence>
<feature type="transmembrane region" description="Helical" evidence="8">
    <location>
        <begin position="271"/>
        <end position="290"/>
    </location>
</feature>
<evidence type="ECO:0000256" key="7">
    <source>
        <dbReference type="ARBA" id="ARBA00023012"/>
    </source>
</evidence>
<evidence type="ECO:0000256" key="1">
    <source>
        <dbReference type="ARBA" id="ARBA00000085"/>
    </source>
</evidence>
<dbReference type="CDD" id="cd16917">
    <property type="entry name" value="HATPase_UhpB-NarQ-NarX-like"/>
    <property type="match status" value="1"/>
</dbReference>
<dbReference type="EMBL" id="QGTZ01000004">
    <property type="protein sequence ID" value="PWW42188.1"/>
    <property type="molecule type" value="Genomic_DNA"/>
</dbReference>
<evidence type="ECO:0000256" key="5">
    <source>
        <dbReference type="ARBA" id="ARBA00022777"/>
    </source>
</evidence>
<keyword evidence="7" id="KW-0902">Two-component regulatory system</keyword>
<feature type="transmembrane region" description="Helical" evidence="8">
    <location>
        <begin position="366"/>
        <end position="382"/>
    </location>
</feature>
<sequence length="766" mass="88229">MRKRNWLAAVLIYIVIVIYDIVLLVGTPLVHIEVEEEDVTGNYKVISVGDEGWGQAYMKPGDIVTAIDGASPVSNFTVQHYGKIERADSITKLGTDGNEQLLTIQKLPLHVSLLSIIGPLSASILFLFFVLVMGRYRMKDSSAFLLALFFLFTVLAYLGGYTTDRYEPFGRLFFYVSFLMVPILFIHFMNSYLRKFEECFVSKPWLVFFYICIVFHIVMRSIRELVDVEFYAYGSILLILFFAIPNILIVAKLIQQYRKHRLDHLRSLFKLTLIAHTLAFFPFVCLYSLPSLFDYPIVSNDVAAAFLLTLPIIYLYMLMTRMLFDVDFIVNRFIYHALLAIVPSALMAILGMWVARSGGQNGIEGIRMFLLFYFLLVITLFVKESMDRRVKNKLNGRLDISDSFERFSHKVSRVMKCSDLEKVLEQEINSSLPVLDMAFFDLDIHQTEVMIDKLRMTERAEMASVLRKKMNLLAPGSLLTMSRGICLVIGKRQDSLYILWVDDKANHTRFNPDERNWLSTLANYSAIVYENLYLIEEIIVDLETEIQKHSHAPSWVLRLIFNLSENERRRLASDLHDSALQDQIIWLRRLETTIIDEKMSDGLRAELEQIREGLLDVIHQIRETCNELRPPLLMEMGLTQALEQLFVEAQTRTDYVVNFSTESIDGLLGDEQTLAIYRITQELLRNAAKHARASRVEIAIRLEEGILHYTYSDNGVGMEWSVAEDSFSHMGISGIKERVRSFEGSFDWHSQLGKGLFAVIRLPIRS</sequence>
<dbReference type="InterPro" id="IPR036890">
    <property type="entry name" value="HATPase_C_sf"/>
</dbReference>
<evidence type="ECO:0000256" key="4">
    <source>
        <dbReference type="ARBA" id="ARBA00022741"/>
    </source>
</evidence>
<dbReference type="GO" id="GO:0016020">
    <property type="term" value="C:membrane"/>
    <property type="evidence" value="ECO:0007669"/>
    <property type="project" value="InterPro"/>
</dbReference>
<feature type="transmembrane region" description="Helical" evidence="8">
    <location>
        <begin position="230"/>
        <end position="251"/>
    </location>
</feature>
<proteinExistence type="predicted"/>
<feature type="transmembrane region" description="Helical" evidence="8">
    <location>
        <begin position="172"/>
        <end position="193"/>
    </location>
</feature>
<keyword evidence="3" id="KW-0808">Transferase</keyword>
<feature type="transmembrane region" description="Helical" evidence="8">
    <location>
        <begin position="143"/>
        <end position="160"/>
    </location>
</feature>
<dbReference type="InterPro" id="IPR011712">
    <property type="entry name" value="Sig_transdc_His_kin_sub3_dim/P"/>
</dbReference>
<protein>
    <recommendedName>
        <fullName evidence="2">histidine kinase</fullName>
        <ecNumber evidence="2">2.7.13.3</ecNumber>
    </recommendedName>
</protein>
<dbReference type="InterPro" id="IPR050482">
    <property type="entry name" value="Sensor_HK_TwoCompSys"/>
</dbReference>
<dbReference type="SUPFAM" id="SSF55874">
    <property type="entry name" value="ATPase domain of HSP90 chaperone/DNA topoisomerase II/histidine kinase"/>
    <property type="match status" value="1"/>
</dbReference>